<evidence type="ECO:0000256" key="5">
    <source>
        <dbReference type="ARBA" id="ARBA00023163"/>
    </source>
</evidence>
<proteinExistence type="inferred from homology"/>
<comment type="caution">
    <text evidence="8">The sequence shown here is derived from an EMBL/GenBank/DDBJ whole genome shotgun (WGS) entry which is preliminary data.</text>
</comment>
<keyword evidence="3" id="KW-0677">Repeat</keyword>
<reference evidence="8 9" key="1">
    <citation type="journal article" date="2019" name="Sci. Rep.">
        <title>Comparative genomics of chytrid fungi reveal insights into the obligate biotrophic and pathogenic lifestyle of Synchytrium endobioticum.</title>
        <authorList>
            <person name="van de Vossenberg B.T.L.H."/>
            <person name="Warris S."/>
            <person name="Nguyen H.D.T."/>
            <person name="van Gent-Pelzer M.P.E."/>
            <person name="Joly D.L."/>
            <person name="van de Geest H.C."/>
            <person name="Bonants P.J.M."/>
            <person name="Smith D.S."/>
            <person name="Levesque C.A."/>
            <person name="van der Lee T.A.J."/>
        </authorList>
    </citation>
    <scope>NUCLEOTIDE SEQUENCE [LARGE SCALE GENOMIC DNA]</scope>
    <source>
        <strain evidence="8 9">CBS 675.73</strain>
    </source>
</reference>
<comment type="subcellular location">
    <subcellularLocation>
        <location evidence="1">Nucleus</location>
    </subcellularLocation>
</comment>
<dbReference type="InterPro" id="IPR027079">
    <property type="entry name" value="Tfb1/GTF2H1"/>
</dbReference>
<evidence type="ECO:0000313" key="8">
    <source>
        <dbReference type="EMBL" id="TPX39826.1"/>
    </source>
</evidence>
<keyword evidence="4" id="KW-0805">Transcription regulation</keyword>
<dbReference type="Gene3D" id="2.30.29.30">
    <property type="entry name" value="Pleckstrin-homology domain (PH domain)/Phosphotyrosine-binding domain (PTB)"/>
    <property type="match status" value="1"/>
</dbReference>
<organism evidence="8 9">
    <name type="scientific">Chytriomyces confervae</name>
    <dbReference type="NCBI Taxonomy" id="246404"/>
    <lineage>
        <taxon>Eukaryota</taxon>
        <taxon>Fungi</taxon>
        <taxon>Fungi incertae sedis</taxon>
        <taxon>Chytridiomycota</taxon>
        <taxon>Chytridiomycota incertae sedis</taxon>
        <taxon>Chytridiomycetes</taxon>
        <taxon>Chytridiales</taxon>
        <taxon>Chytriomycetaceae</taxon>
        <taxon>Chytriomyces</taxon>
    </lineage>
</organism>
<dbReference type="PANTHER" id="PTHR12856">
    <property type="entry name" value="TRANSCRIPTION INITIATION FACTOR IIH-RELATED"/>
    <property type="match status" value="1"/>
</dbReference>
<dbReference type="InterPro" id="IPR035925">
    <property type="entry name" value="BSD_dom_sf"/>
</dbReference>
<dbReference type="GO" id="GO:0006289">
    <property type="term" value="P:nucleotide-excision repair"/>
    <property type="evidence" value="ECO:0007669"/>
    <property type="project" value="InterPro"/>
</dbReference>
<evidence type="ECO:0000256" key="1">
    <source>
        <dbReference type="ARBA" id="ARBA00004123"/>
    </source>
</evidence>
<comment type="similarity">
    <text evidence="2">Belongs to the TFB1 family.</text>
</comment>
<dbReference type="SUPFAM" id="SSF140383">
    <property type="entry name" value="BSD domain-like"/>
    <property type="match status" value="2"/>
</dbReference>
<evidence type="ECO:0000256" key="6">
    <source>
        <dbReference type="ARBA" id="ARBA00023242"/>
    </source>
</evidence>
<accession>A0A507CLV0</accession>
<dbReference type="Proteomes" id="UP000320333">
    <property type="component" value="Unassembled WGS sequence"/>
</dbReference>
<keyword evidence="6" id="KW-0539">Nucleus</keyword>
<dbReference type="InterPro" id="IPR005607">
    <property type="entry name" value="BSD_dom"/>
</dbReference>
<dbReference type="Gene3D" id="6.10.140.1200">
    <property type="match status" value="1"/>
</dbReference>
<dbReference type="GO" id="GO:0000439">
    <property type="term" value="C:transcription factor TFIIH core complex"/>
    <property type="evidence" value="ECO:0007669"/>
    <property type="project" value="InterPro"/>
</dbReference>
<evidence type="ECO:0000313" key="9">
    <source>
        <dbReference type="Proteomes" id="UP000320333"/>
    </source>
</evidence>
<dbReference type="CDD" id="cd13229">
    <property type="entry name" value="PH_TFIIH"/>
    <property type="match status" value="1"/>
</dbReference>
<dbReference type="AlphaFoldDB" id="A0A507CLV0"/>
<dbReference type="SMART" id="SM00751">
    <property type="entry name" value="BSD"/>
    <property type="match status" value="1"/>
</dbReference>
<dbReference type="EMBL" id="QEAP01001880">
    <property type="protein sequence ID" value="TPX39826.1"/>
    <property type="molecule type" value="Genomic_DNA"/>
</dbReference>
<keyword evidence="9" id="KW-1185">Reference proteome</keyword>
<dbReference type="SUPFAM" id="SSF50729">
    <property type="entry name" value="PH domain-like"/>
    <property type="match status" value="1"/>
</dbReference>
<dbReference type="OrthoDB" id="360521at2759"/>
<gene>
    <name evidence="8" type="ORF">CcCBS67573_g10654</name>
</gene>
<dbReference type="STRING" id="246404.A0A507CLV0"/>
<dbReference type="InterPro" id="IPR013876">
    <property type="entry name" value="TFIIH_BTF_p62_N"/>
</dbReference>
<dbReference type="Pfam" id="PF03909">
    <property type="entry name" value="BSD"/>
    <property type="match status" value="1"/>
</dbReference>
<evidence type="ECO:0000256" key="3">
    <source>
        <dbReference type="ARBA" id="ARBA00022737"/>
    </source>
</evidence>
<dbReference type="PROSITE" id="PS50858">
    <property type="entry name" value="BSD"/>
    <property type="match status" value="1"/>
</dbReference>
<name>A0A507CLV0_9FUNG</name>
<sequence length="340" mass="36797">MALAGAAASYKKKNGMLTLSPTVLSFMATSSLDESLMLQVSQIKSQAANVVAEKNKKVILKVSTADAAHNFVFTGGVDPLADRTRFSDALARLLINSNSISNAAPANAGAITAHDIALRQKLLSNPKNKDLKLLHQDLVISGIISEHDFWASRKELLVNQDWVSGQKKGMSSASLVDVLKVVSGGSDSNTNTPDLQAQTTYKFTPEVIHSICIQFPAVQLAYEKYVPEKMSEREFWTKYAQSKSFHALKSGKSAALAAAGAGSDEIFGAKEGEVEDDSLPIPKKPRLDPGNKLLDLSCTEEDHLEYGNAPDTTMKPGSYRTALPIIRRLNRHSTVVLKSL</sequence>
<dbReference type="GO" id="GO:0006351">
    <property type="term" value="P:DNA-templated transcription"/>
    <property type="evidence" value="ECO:0007669"/>
    <property type="project" value="InterPro"/>
</dbReference>
<dbReference type="Pfam" id="PF08567">
    <property type="entry name" value="PH_TFIIH"/>
    <property type="match status" value="1"/>
</dbReference>
<evidence type="ECO:0000259" key="7">
    <source>
        <dbReference type="PROSITE" id="PS50858"/>
    </source>
</evidence>
<evidence type="ECO:0000256" key="4">
    <source>
        <dbReference type="ARBA" id="ARBA00023015"/>
    </source>
</evidence>
<dbReference type="InterPro" id="IPR011993">
    <property type="entry name" value="PH-like_dom_sf"/>
</dbReference>
<evidence type="ECO:0000256" key="2">
    <source>
        <dbReference type="ARBA" id="ARBA00009448"/>
    </source>
</evidence>
<keyword evidence="5" id="KW-0804">Transcription</keyword>
<protein>
    <recommendedName>
        <fullName evidence="7">BSD domain-containing protein</fullName>
    </recommendedName>
</protein>
<feature type="domain" description="BSD" evidence="7">
    <location>
        <begin position="195"/>
        <end position="247"/>
    </location>
</feature>